<gene>
    <name evidence="1" type="ORF">GA0070213_11013</name>
</gene>
<accession>A0A1C5JB78</accession>
<dbReference type="STRING" id="745366.GA0070213_11013"/>
<organism evidence="1 2">
    <name type="scientific">Micromonospora humi</name>
    <dbReference type="NCBI Taxonomy" id="745366"/>
    <lineage>
        <taxon>Bacteria</taxon>
        <taxon>Bacillati</taxon>
        <taxon>Actinomycetota</taxon>
        <taxon>Actinomycetes</taxon>
        <taxon>Micromonosporales</taxon>
        <taxon>Micromonosporaceae</taxon>
        <taxon>Micromonospora</taxon>
    </lineage>
</organism>
<name>A0A1C5JB78_9ACTN</name>
<dbReference type="Gene3D" id="1.25.40.20">
    <property type="entry name" value="Ankyrin repeat-containing domain"/>
    <property type="match status" value="1"/>
</dbReference>
<dbReference type="EMBL" id="FMDM01000010">
    <property type="protein sequence ID" value="SCG67802.1"/>
    <property type="molecule type" value="Genomic_DNA"/>
</dbReference>
<evidence type="ECO:0000313" key="2">
    <source>
        <dbReference type="Proteomes" id="UP000199360"/>
    </source>
</evidence>
<sequence>MGDRSGVRLWDGGDVGQVRAWLAAGADPAAPGGPSGRTMLHEAARYAAPEVLAVMCEATRDLDTLAEGRSALWVAVHAGRTDNARVLSAAGADPWLPMMAGWSPGRLGLTGAEPELFPDRPSGVGLTPDEAAVAAAAPALRAAVDGLDLDGTGLLCVARVDAVEAVRRLDGAAVTEENLLAYYDVEVDEESDEDDEDAWRWLEDIRDPLLVGVTDVPGGCVLTQPWGYQPQTPVVGRALSAGTVAYGVYANPKSGNQGSVYVDGRAVSGDLHPGGDPWADAPGGEILLAHLYRGNPAAYACAFVGLRPADARPVTGPPDTWVLLPDRDHRQR</sequence>
<dbReference type="InterPro" id="IPR036770">
    <property type="entry name" value="Ankyrin_rpt-contain_sf"/>
</dbReference>
<proteinExistence type="predicted"/>
<protein>
    <submittedName>
        <fullName evidence="1">Ankyrin repeats (3 copies)</fullName>
    </submittedName>
</protein>
<dbReference type="OrthoDB" id="3283992at2"/>
<reference evidence="2" key="1">
    <citation type="submission" date="2016-06" db="EMBL/GenBank/DDBJ databases">
        <authorList>
            <person name="Varghese N."/>
            <person name="Submissions Spin"/>
        </authorList>
    </citation>
    <scope>NUCLEOTIDE SEQUENCE [LARGE SCALE GENOMIC DNA]</scope>
    <source>
        <strain evidence="2">DSM 45647</strain>
    </source>
</reference>
<evidence type="ECO:0000313" key="1">
    <source>
        <dbReference type="EMBL" id="SCG67802.1"/>
    </source>
</evidence>
<dbReference type="SUPFAM" id="SSF48403">
    <property type="entry name" value="Ankyrin repeat"/>
    <property type="match status" value="1"/>
</dbReference>
<dbReference type="RefSeq" id="WP_091066208.1">
    <property type="nucleotide sequence ID" value="NZ_FMDM01000010.1"/>
</dbReference>
<dbReference type="Proteomes" id="UP000199360">
    <property type="component" value="Unassembled WGS sequence"/>
</dbReference>
<keyword evidence="2" id="KW-1185">Reference proteome</keyword>
<dbReference type="AlphaFoldDB" id="A0A1C5JB78"/>